<keyword evidence="9 16" id="KW-0067">ATP-binding</keyword>
<dbReference type="Pfam" id="PF00211">
    <property type="entry name" value="Guanylate_cyc"/>
    <property type="match status" value="2"/>
</dbReference>
<dbReference type="AlphaFoldDB" id="A7S0C5"/>
<feature type="binding site" evidence="18">
    <location>
        <position position="370"/>
    </location>
    <ligand>
        <name>Mg(2+)</name>
        <dbReference type="ChEBI" id="CHEBI:18420"/>
        <label>2</label>
        <note>catalytic</note>
    </ligand>
</feature>
<reference evidence="23 24" key="1">
    <citation type="journal article" date="2007" name="Science">
        <title>Sea anemone genome reveals ancestral eumetazoan gene repertoire and genomic organization.</title>
        <authorList>
            <person name="Putnam N.H."/>
            <person name="Srivastava M."/>
            <person name="Hellsten U."/>
            <person name="Dirks B."/>
            <person name="Chapman J."/>
            <person name="Salamov A."/>
            <person name="Terry A."/>
            <person name="Shapiro H."/>
            <person name="Lindquist E."/>
            <person name="Kapitonov V.V."/>
            <person name="Jurka J."/>
            <person name="Genikhovich G."/>
            <person name="Grigoriev I.V."/>
            <person name="Lucas S.M."/>
            <person name="Steele R.E."/>
            <person name="Finnerty J.R."/>
            <person name="Technau U."/>
            <person name="Martindale M.Q."/>
            <person name="Rokhsar D.S."/>
        </authorList>
    </citation>
    <scope>NUCLEOTIDE SEQUENCE [LARGE SCALE GENOMIC DNA]</scope>
    <source>
        <strain evidence="24">CH2 X CH6</strain>
    </source>
</reference>
<dbReference type="OMA" id="YDFIQFA"/>
<feature type="transmembrane region" description="Helical" evidence="21">
    <location>
        <begin position="1172"/>
        <end position="1194"/>
    </location>
</feature>
<comment type="catalytic activity">
    <reaction evidence="1 16">
        <text>ATP = 3',5'-cyclic AMP + diphosphate</text>
        <dbReference type="Rhea" id="RHEA:15389"/>
        <dbReference type="ChEBI" id="CHEBI:30616"/>
        <dbReference type="ChEBI" id="CHEBI:33019"/>
        <dbReference type="ChEBI" id="CHEBI:58165"/>
        <dbReference type="EC" id="4.6.1.1"/>
    </reaction>
</comment>
<feature type="binding site" evidence="17">
    <location>
        <position position="457"/>
    </location>
    <ligand>
        <name>ATP</name>
        <dbReference type="ChEBI" id="CHEBI:30616"/>
    </ligand>
</feature>
<comment type="function">
    <text evidence="16">Catalyzes the formation of the signaling molecule cAMP in response to G-protein signaling.</text>
</comment>
<feature type="transmembrane region" description="Helical" evidence="21">
    <location>
        <begin position="190"/>
        <end position="210"/>
    </location>
</feature>
<feature type="binding site" evidence="17">
    <location>
        <begin position="1024"/>
        <end position="1026"/>
    </location>
    <ligand>
        <name>ATP</name>
        <dbReference type="ChEBI" id="CHEBI:30616"/>
    </ligand>
</feature>
<feature type="binding site" evidence="18">
    <location>
        <position position="369"/>
    </location>
    <ligand>
        <name>Mg(2+)</name>
        <dbReference type="ChEBI" id="CHEBI:18420"/>
        <label>1</label>
        <note>catalytic</note>
    </ligand>
</feature>
<keyword evidence="10 16" id="KW-0460">Magnesium</keyword>
<evidence type="ECO:0000256" key="21">
    <source>
        <dbReference type="SAM" id="Phobius"/>
    </source>
</evidence>
<evidence type="ECO:0000256" key="8">
    <source>
        <dbReference type="ARBA" id="ARBA00022741"/>
    </source>
</evidence>
<dbReference type="PhylomeDB" id="A7S0C5"/>
<proteinExistence type="inferred from homology"/>
<dbReference type="PIRSF" id="PIRSF039050">
    <property type="entry name" value="Ade_cyc"/>
    <property type="match status" value="1"/>
</dbReference>
<dbReference type="InterPro" id="IPR029787">
    <property type="entry name" value="Nucleotide_cyclase"/>
</dbReference>
<dbReference type="Gene3D" id="3.30.70.1230">
    <property type="entry name" value="Nucleotide cyclase"/>
    <property type="match status" value="2"/>
</dbReference>
<evidence type="ECO:0000256" key="16">
    <source>
        <dbReference type="PIRNR" id="PIRNR039050"/>
    </source>
</evidence>
<evidence type="ECO:0000256" key="5">
    <source>
        <dbReference type="ARBA" id="ARBA00022692"/>
    </source>
</evidence>
<dbReference type="CDD" id="cd07302">
    <property type="entry name" value="CHD"/>
    <property type="match status" value="2"/>
</dbReference>
<dbReference type="GO" id="GO:0004016">
    <property type="term" value="F:adenylate cyclase activity"/>
    <property type="evidence" value="ECO:0000318"/>
    <property type="project" value="GO_Central"/>
</dbReference>
<feature type="transmembrane region" description="Helical" evidence="21">
    <location>
        <begin position="160"/>
        <end position="178"/>
    </location>
</feature>
<evidence type="ECO:0000256" key="17">
    <source>
        <dbReference type="PIRSR" id="PIRSR039050-50"/>
    </source>
</evidence>
<dbReference type="GO" id="GO:0006171">
    <property type="term" value="P:cAMP biosynthetic process"/>
    <property type="evidence" value="ECO:0000318"/>
    <property type="project" value="GO_Central"/>
</dbReference>
<feature type="transmembrane region" description="Helical" evidence="21">
    <location>
        <begin position="683"/>
        <end position="704"/>
    </location>
</feature>
<evidence type="ECO:0000256" key="11">
    <source>
        <dbReference type="ARBA" id="ARBA00022989"/>
    </source>
</evidence>
<feature type="domain" description="Guanylate cyclase" evidence="22">
    <location>
        <begin position="898"/>
        <end position="1037"/>
    </location>
</feature>
<evidence type="ECO:0000256" key="10">
    <source>
        <dbReference type="ARBA" id="ARBA00022842"/>
    </source>
</evidence>
<keyword evidence="14" id="KW-0325">Glycoprotein</keyword>
<dbReference type="SMART" id="SM00044">
    <property type="entry name" value="CYCc"/>
    <property type="match status" value="2"/>
</dbReference>
<keyword evidence="12 16" id="KW-0115">cAMP biosynthesis</keyword>
<dbReference type="GO" id="GO:0005524">
    <property type="term" value="F:ATP binding"/>
    <property type="evidence" value="ECO:0007669"/>
    <property type="project" value="UniProtKB-UniRule"/>
</dbReference>
<keyword evidence="18" id="KW-0464">Manganese</keyword>
<evidence type="ECO:0000256" key="4">
    <source>
        <dbReference type="ARBA" id="ARBA00012201"/>
    </source>
</evidence>
<feature type="transmembrane region" description="Helical" evidence="21">
    <location>
        <begin position="805"/>
        <end position="822"/>
    </location>
</feature>
<evidence type="ECO:0000256" key="12">
    <source>
        <dbReference type="ARBA" id="ARBA00022998"/>
    </source>
</evidence>
<dbReference type="PROSITE" id="PS00452">
    <property type="entry name" value="GUANYLATE_CYCLASE_1"/>
    <property type="match status" value="1"/>
</dbReference>
<sequence length="1212" mass="135494">MGKTSGESRISPGSVRWAADLEDVEPTGEKHEKTKNPKMDSGKAGNNMESKKLAMNGRTESASKISTSSVKVAFFRDQQQSCDTSNSVWTNVRRALRLPSYKVELFSKPLEDIYHHYYEQQKLDRILYIILLVLLVNVALIAMYAAVFKKPSSYTQVSRLIVTGVYGAFYLLLVVLYASKLYPARLMKCLPYLVWLGIFSQLLVDQVLGYDPLTPSDSVGMFAFFSFISYVMLPARLALCAVFAIMISIAHLVVAGTQARMNLNYLGQQLVANTLVFVCANILGAIDYHIADRKQRRSVLETRESLEVKLTLDAQNQQQRRLLLSVLPKHVAEEMTKDFEGDGNPALTDNAFKKLFIRTHDTCSILFADIVGFTELSSKCTAEQLIVTLNELFANFDKLAAKNHCLRIKILGDCYYCISGLDDSCNHALCAVNMGLDMVEHIAHVREEKGVKSLNMRVGIHTGMVLAGVLGQRKWQFEAWSNDVTLANHMESGGIPGRVHISEPTLNSIKDYFEVEDGDGGSRDDYLADKKIKTYLITQAKPIWDGEKEDLDTLVLPPETSPEKRRSSSPPEVANDKDSIIGRDGNRRRTSSYMEDSEKSDASTTSNEKMLNKLLCEVLDERTVGKIQEDMNPVTLRFKNYDVEYQYALEKQDMCSEALSCLCIIMLCCYFVELAILPTSLRSHLVFGIGFLLMFVPTVLTFAVKFPQTCGPVLSVSYLLEGSKPARTLVAALCVIVLAGAELIDFLDCSSRDVSSDMIRTWINQSKSLDPTSEYCEYPQYFSYNGILILVGISVLVQLSHALKVMLMIGVLIAYWIINLVRQDKLFVNYDKYVYFNSGSTFVPKMYFSSVVLALTFIILALHGRQVERTARLLFLWKMEADEKKKEDLYSHSYKRVSVMFASIPNFSEFYSEDNINNGGVECIRLLNEVITDFDEVLADPRFLGVEKIKTISSTYMAASGLRPESEDAEESQNLVDIVDFALTLRDKLDFINQESFNQFVLRVGICQGPIVAGVIGAKKPHYDIWGNTVNVASRMETTGKAGCIQITAQTYETIKDKDFVFVYRGAVRVKGKGQLITYYLTGRKNTSQHVYVVSNVECVVSDVEYVASNIGHVASNVECVVSNVEYVASNVGHVASNAECVASNSGCIVSNAVAVFWTDEIMDKYRNGPGISIVIIETISPILCYIVLFQQFLLLLGTLCPKMTPECIATK</sequence>
<feature type="binding site" evidence="18">
    <location>
        <position position="413"/>
    </location>
    <ligand>
        <name>Mg(2+)</name>
        <dbReference type="ChEBI" id="CHEBI:18420"/>
        <label>1</label>
        <note>catalytic</note>
    </ligand>
</feature>
<dbReference type="PANTHER" id="PTHR45627:SF30">
    <property type="entry name" value="ADENYLATE CYCLASE TYPE 3"/>
    <property type="match status" value="1"/>
</dbReference>
<dbReference type="GO" id="GO:0005886">
    <property type="term" value="C:plasma membrane"/>
    <property type="evidence" value="ECO:0000318"/>
    <property type="project" value="GO_Central"/>
</dbReference>
<evidence type="ECO:0000256" key="19">
    <source>
        <dbReference type="RuleBase" id="RU000405"/>
    </source>
</evidence>
<dbReference type="eggNOG" id="KOG3619">
    <property type="taxonomic scope" value="Eukaryota"/>
</dbReference>
<feature type="transmembrane region" description="Helical" evidence="21">
    <location>
        <begin position="658"/>
        <end position="677"/>
    </location>
</feature>
<feature type="transmembrane region" description="Helical" evidence="21">
    <location>
        <begin position="126"/>
        <end position="148"/>
    </location>
</feature>
<dbReference type="FunFam" id="3.30.70.1230:FF:000006">
    <property type="entry name" value="Adenylate cyclase"/>
    <property type="match status" value="1"/>
</dbReference>
<gene>
    <name evidence="23" type="ORF">NEMVEDRAFT_v1g241960</name>
</gene>
<dbReference type="EMBL" id="DS469560">
    <property type="protein sequence ID" value="EDO42810.1"/>
    <property type="molecule type" value="Genomic_DNA"/>
</dbReference>
<evidence type="ECO:0000256" key="9">
    <source>
        <dbReference type="ARBA" id="ARBA00022840"/>
    </source>
</evidence>
<dbReference type="GO" id="GO:0035556">
    <property type="term" value="P:intracellular signal transduction"/>
    <property type="evidence" value="ECO:0007669"/>
    <property type="project" value="InterPro"/>
</dbReference>
<keyword evidence="5 21" id="KW-0812">Transmembrane</keyword>
<dbReference type="SUPFAM" id="SSF55073">
    <property type="entry name" value="Nucleotide cyclase"/>
    <property type="match status" value="2"/>
</dbReference>
<accession>A7S0C5</accession>
<dbReference type="EC" id="4.6.1.1" evidence="4 16"/>
<feature type="transmembrane region" description="Helical" evidence="21">
    <location>
        <begin position="842"/>
        <end position="862"/>
    </location>
</feature>
<dbReference type="InterPro" id="IPR001054">
    <property type="entry name" value="A/G_cyclase"/>
</dbReference>
<dbReference type="HOGENOM" id="CLU_001072_2_0_1"/>
<dbReference type="Proteomes" id="UP000001593">
    <property type="component" value="Unassembled WGS sequence"/>
</dbReference>
<dbReference type="InterPro" id="IPR030672">
    <property type="entry name" value="Adcy"/>
</dbReference>
<feature type="compositionally biased region" description="Basic and acidic residues" evidence="20">
    <location>
        <begin position="27"/>
        <end position="41"/>
    </location>
</feature>
<feature type="binding site" evidence="17">
    <location>
        <position position="1071"/>
    </location>
    <ligand>
        <name>ATP</name>
        <dbReference type="ChEBI" id="CHEBI:30616"/>
    </ligand>
</feature>
<keyword evidence="15 16" id="KW-0456">Lyase</keyword>
<evidence type="ECO:0000256" key="2">
    <source>
        <dbReference type="ARBA" id="ARBA00001936"/>
    </source>
</evidence>
<evidence type="ECO:0000259" key="22">
    <source>
        <dbReference type="PROSITE" id="PS50125"/>
    </source>
</evidence>
<keyword evidence="24" id="KW-1185">Reference proteome</keyword>
<keyword evidence="7" id="KW-0677">Repeat</keyword>
<evidence type="ECO:0000256" key="13">
    <source>
        <dbReference type="ARBA" id="ARBA00023136"/>
    </source>
</evidence>
<feature type="binding site" evidence="17">
    <location>
        <begin position="369"/>
        <end position="374"/>
    </location>
    <ligand>
        <name>ATP</name>
        <dbReference type="ChEBI" id="CHEBI:30616"/>
    </ligand>
</feature>
<feature type="transmembrane region" description="Helical" evidence="21">
    <location>
        <begin position="270"/>
        <end position="290"/>
    </location>
</feature>
<evidence type="ECO:0000256" key="15">
    <source>
        <dbReference type="ARBA" id="ARBA00023239"/>
    </source>
</evidence>
<evidence type="ECO:0000256" key="1">
    <source>
        <dbReference type="ARBA" id="ARBA00001593"/>
    </source>
</evidence>
<evidence type="ECO:0000256" key="6">
    <source>
        <dbReference type="ARBA" id="ARBA00022723"/>
    </source>
</evidence>
<dbReference type="PANTHER" id="PTHR45627">
    <property type="entry name" value="ADENYLATE CYCLASE TYPE 1"/>
    <property type="match status" value="1"/>
</dbReference>
<dbReference type="GO" id="GO:0046872">
    <property type="term" value="F:metal ion binding"/>
    <property type="evidence" value="ECO:0007669"/>
    <property type="project" value="UniProtKB-KW"/>
</dbReference>
<keyword evidence="11 21" id="KW-1133">Transmembrane helix</keyword>
<keyword evidence="13 16" id="KW-0472">Membrane</keyword>
<dbReference type="InterPro" id="IPR032628">
    <property type="entry name" value="AC_N"/>
</dbReference>
<feature type="binding site" evidence="17">
    <location>
        <position position="950"/>
    </location>
    <ligand>
        <name>ATP</name>
        <dbReference type="ChEBI" id="CHEBI:30616"/>
    </ligand>
</feature>
<evidence type="ECO:0000256" key="3">
    <source>
        <dbReference type="ARBA" id="ARBA00004141"/>
    </source>
</evidence>
<feature type="transmembrane region" description="Helical" evidence="21">
    <location>
        <begin position="781"/>
        <end position="798"/>
    </location>
</feature>
<dbReference type="InterPro" id="IPR018297">
    <property type="entry name" value="A/G_cyclase_CS"/>
</dbReference>
<name>A7S0C5_NEMVE</name>
<keyword evidence="8 16" id="KW-0547">Nucleotide-binding</keyword>
<feature type="binding site" evidence="17">
    <location>
        <begin position="1031"/>
        <end position="1035"/>
    </location>
    <ligand>
        <name>ATP</name>
        <dbReference type="ChEBI" id="CHEBI:30616"/>
    </ligand>
</feature>
<feature type="binding site" evidence="17">
    <location>
        <begin position="411"/>
        <end position="413"/>
    </location>
    <ligand>
        <name>ATP</name>
        <dbReference type="ChEBI" id="CHEBI:30616"/>
    </ligand>
</feature>
<evidence type="ECO:0000256" key="14">
    <source>
        <dbReference type="ARBA" id="ARBA00023180"/>
    </source>
</evidence>
<feature type="binding site" evidence="18">
    <location>
        <position position="413"/>
    </location>
    <ligand>
        <name>Mg(2+)</name>
        <dbReference type="ChEBI" id="CHEBI:18420"/>
        <label>2</label>
        <note>catalytic</note>
    </ligand>
</feature>
<dbReference type="FunFam" id="3.30.70.1230:FF:000061">
    <property type="entry name" value="Adenylate cyclase"/>
    <property type="match status" value="1"/>
</dbReference>
<dbReference type="Pfam" id="PF16214">
    <property type="entry name" value="AC_N"/>
    <property type="match status" value="1"/>
</dbReference>
<dbReference type="GO" id="GO:0007189">
    <property type="term" value="P:adenylate cyclase-activating G protein-coupled receptor signaling pathway"/>
    <property type="evidence" value="ECO:0000318"/>
    <property type="project" value="GO_Central"/>
</dbReference>
<feature type="region of interest" description="Disordered" evidence="20">
    <location>
        <begin position="554"/>
        <end position="606"/>
    </location>
</feature>
<dbReference type="PROSITE" id="PS50125">
    <property type="entry name" value="GUANYLATE_CYCLASE_2"/>
    <property type="match status" value="2"/>
</dbReference>
<comment type="subcellular location">
    <subcellularLocation>
        <location evidence="3">Membrane</location>
        <topology evidence="3">Multi-pass membrane protein</topology>
    </subcellularLocation>
</comment>
<protein>
    <recommendedName>
        <fullName evidence="4 16">adenylate cyclase</fullName>
        <ecNumber evidence="4 16">4.6.1.1</ecNumber>
    </recommendedName>
</protein>
<organism evidence="23 24">
    <name type="scientific">Nematostella vectensis</name>
    <name type="common">Starlet sea anemone</name>
    <dbReference type="NCBI Taxonomy" id="45351"/>
    <lineage>
        <taxon>Eukaryota</taxon>
        <taxon>Metazoa</taxon>
        <taxon>Cnidaria</taxon>
        <taxon>Anthozoa</taxon>
        <taxon>Hexacorallia</taxon>
        <taxon>Actiniaria</taxon>
        <taxon>Edwardsiidae</taxon>
        <taxon>Nematostella</taxon>
    </lineage>
</organism>
<evidence type="ECO:0000313" key="23">
    <source>
        <dbReference type="EMBL" id="EDO42810.1"/>
    </source>
</evidence>
<comment type="cofactor">
    <cofactor evidence="18">
        <name>Mg(2+)</name>
        <dbReference type="ChEBI" id="CHEBI:18420"/>
    </cofactor>
    <cofactor evidence="18">
        <name>Mn(2+)</name>
        <dbReference type="ChEBI" id="CHEBI:29035"/>
    </cofactor>
    <text evidence="18">Binds 2 magnesium ions per subunit. Is also active with manganese (in vitro).</text>
</comment>
<evidence type="ECO:0000256" key="18">
    <source>
        <dbReference type="PIRSR" id="PIRSR039050-51"/>
    </source>
</evidence>
<feature type="transmembrane region" description="Helical" evidence="21">
    <location>
        <begin position="238"/>
        <end position="258"/>
    </location>
</feature>
<comment type="cofactor">
    <cofactor evidence="2">
        <name>Mn(2+)</name>
        <dbReference type="ChEBI" id="CHEBI:29035"/>
    </cofactor>
</comment>
<feature type="region of interest" description="Disordered" evidence="20">
    <location>
        <begin position="1"/>
        <end position="48"/>
    </location>
</feature>
<feature type="domain" description="Guanylate cyclase" evidence="22">
    <location>
        <begin position="364"/>
        <end position="491"/>
    </location>
</feature>
<dbReference type="InParanoid" id="A7S0C5"/>
<evidence type="ECO:0000256" key="7">
    <source>
        <dbReference type="ARBA" id="ARBA00022737"/>
    </source>
</evidence>
<evidence type="ECO:0000313" key="24">
    <source>
        <dbReference type="Proteomes" id="UP000001593"/>
    </source>
</evidence>
<evidence type="ECO:0000256" key="20">
    <source>
        <dbReference type="SAM" id="MobiDB-lite"/>
    </source>
</evidence>
<comment type="similarity">
    <text evidence="16 19">Belongs to the adenylyl cyclase class-4/guanylyl cyclase family.</text>
</comment>
<feature type="compositionally biased region" description="Basic and acidic residues" evidence="20">
    <location>
        <begin position="574"/>
        <end position="587"/>
    </location>
</feature>
<dbReference type="STRING" id="45351.A7S0C5"/>
<keyword evidence="6 16" id="KW-0479">Metal-binding</keyword>
<feature type="binding site" evidence="18">
    <location>
        <position position="369"/>
    </location>
    <ligand>
        <name>Mg(2+)</name>
        <dbReference type="ChEBI" id="CHEBI:18420"/>
        <label>2</label>
        <note>catalytic</note>
    </ligand>
</feature>